<protein>
    <submittedName>
        <fullName evidence="1">Uncharacterized protein</fullName>
    </submittedName>
</protein>
<gene>
    <name evidence="1" type="ORF">RZS28_03610</name>
</gene>
<name>A0ABZ0HUC4_9HYPH</name>
<dbReference type="RefSeq" id="WP_407339840.1">
    <property type="nucleotide sequence ID" value="NZ_CP136862.1"/>
</dbReference>
<evidence type="ECO:0000313" key="1">
    <source>
        <dbReference type="EMBL" id="WOJ90392.1"/>
    </source>
</evidence>
<keyword evidence="2" id="KW-1185">Reference proteome</keyword>
<proteinExistence type="predicted"/>
<reference evidence="1 2" key="1">
    <citation type="submission" date="2023-10" db="EMBL/GenBank/DDBJ databases">
        <title>Novel methanotroph of the genus Methylocapsa from a subarctic wetland.</title>
        <authorList>
            <person name="Belova S.E."/>
            <person name="Oshkin I.Y."/>
            <person name="Miroshnikov K."/>
            <person name="Dedysh S.N."/>
        </authorList>
    </citation>
    <scope>NUCLEOTIDE SEQUENCE [LARGE SCALE GENOMIC DNA]</scope>
    <source>
        <strain evidence="1 2">RX1</strain>
    </source>
</reference>
<organism evidence="1 2">
    <name type="scientific">Methylocapsa polymorpha</name>
    <dbReference type="NCBI Taxonomy" id="3080828"/>
    <lineage>
        <taxon>Bacteria</taxon>
        <taxon>Pseudomonadati</taxon>
        <taxon>Pseudomonadota</taxon>
        <taxon>Alphaproteobacteria</taxon>
        <taxon>Hyphomicrobiales</taxon>
        <taxon>Beijerinckiaceae</taxon>
        <taxon>Methylocapsa</taxon>
    </lineage>
</organism>
<evidence type="ECO:0000313" key="2">
    <source>
        <dbReference type="Proteomes" id="UP001626536"/>
    </source>
</evidence>
<accession>A0ABZ0HUC4</accession>
<dbReference type="EMBL" id="CP136862">
    <property type="protein sequence ID" value="WOJ90392.1"/>
    <property type="molecule type" value="Genomic_DNA"/>
</dbReference>
<dbReference type="Proteomes" id="UP001626536">
    <property type="component" value="Chromosome"/>
</dbReference>
<sequence>MTGGNAMAYDVAQLLAMTQKELDDVFTASEVGPIPDGQADGTAIIAPGTAYSAEIAKIINLFAWQGKVFDAKAGFLKNRITPFGLNAIIAKVYKAPSWLDGKECIVLDYSDTSVVAHWVRDEIRLISPQLYLGKVYWDHKRLIDFSLQF</sequence>